<gene>
    <name evidence="1" type="ORF">SAMN05216378_3698</name>
</gene>
<reference evidence="2" key="1">
    <citation type="submission" date="2016-10" db="EMBL/GenBank/DDBJ databases">
        <authorList>
            <person name="Varghese N."/>
            <person name="Submissions S."/>
        </authorList>
    </citation>
    <scope>NUCLEOTIDE SEQUENCE [LARGE SCALE GENOMIC DNA]</scope>
    <source>
        <strain evidence="2">CGMCC 1.10784</strain>
    </source>
</reference>
<evidence type="ECO:0008006" key="3">
    <source>
        <dbReference type="Google" id="ProtNLM"/>
    </source>
</evidence>
<dbReference type="Proteomes" id="UP000198855">
    <property type="component" value="Unassembled WGS sequence"/>
</dbReference>
<proteinExistence type="predicted"/>
<name>A0A1I2BWR4_9BACL</name>
<dbReference type="RefSeq" id="WP_091187690.1">
    <property type="nucleotide sequence ID" value="NZ_FOMT01000003.1"/>
</dbReference>
<protein>
    <recommendedName>
        <fullName evidence="3">Peptidase propeptide and YPEB domain-containing protein</fullName>
    </recommendedName>
</protein>
<evidence type="ECO:0000313" key="1">
    <source>
        <dbReference type="EMBL" id="SFE60517.1"/>
    </source>
</evidence>
<accession>A0A1I2BWR4</accession>
<organism evidence="1 2">
    <name type="scientific">Paenibacillus catalpae</name>
    <dbReference type="NCBI Taxonomy" id="1045775"/>
    <lineage>
        <taxon>Bacteria</taxon>
        <taxon>Bacillati</taxon>
        <taxon>Bacillota</taxon>
        <taxon>Bacilli</taxon>
        <taxon>Bacillales</taxon>
        <taxon>Paenibacillaceae</taxon>
        <taxon>Paenibacillus</taxon>
    </lineage>
</organism>
<evidence type="ECO:0000313" key="2">
    <source>
        <dbReference type="Proteomes" id="UP000198855"/>
    </source>
</evidence>
<sequence>MKRTLIILFGFFLCSYFFALFIFNKPSVTYQEAVQIAVKTTPMTEGYRISQIEGGINRSFILDTNPSYRFIVITVKTESGLQHKEYKIKIDGKTKEILGIEAIV</sequence>
<dbReference type="EMBL" id="FOMT01000003">
    <property type="protein sequence ID" value="SFE60517.1"/>
    <property type="molecule type" value="Genomic_DNA"/>
</dbReference>
<dbReference type="OrthoDB" id="2990089at2"/>
<keyword evidence="2" id="KW-1185">Reference proteome</keyword>
<dbReference type="AlphaFoldDB" id="A0A1I2BWR4"/>